<reference evidence="1 2" key="1">
    <citation type="submission" date="2017-04" db="EMBL/GenBank/DDBJ databases">
        <title>Complete Genome Sequence of Streptomyces gilvosporeus F607, a Capable Producer of Natamycin.</title>
        <authorList>
            <person name="Zong G."/>
            <person name="Zhong C."/>
            <person name="Fu J."/>
            <person name="Qin R."/>
            <person name="Cao G."/>
        </authorList>
    </citation>
    <scope>NUCLEOTIDE SEQUENCE [LARGE SCALE GENOMIC DNA]</scope>
    <source>
        <strain evidence="1 2">F607</strain>
    </source>
</reference>
<name>A0A1V0TSR2_9ACTN</name>
<accession>A0A1V0TSR2</accession>
<gene>
    <name evidence="1" type="ORF">B1H19_18945</name>
</gene>
<evidence type="ECO:0000313" key="2">
    <source>
        <dbReference type="Proteomes" id="UP000192726"/>
    </source>
</evidence>
<dbReference type="Proteomes" id="UP000192726">
    <property type="component" value="Chromosome"/>
</dbReference>
<dbReference type="KEGG" id="sgv:B1H19_18945"/>
<keyword evidence="2" id="KW-1185">Reference proteome</keyword>
<dbReference type="STRING" id="553510.B1H19_18945"/>
<sequence length="76" mass="8415">MRYRLVREMRAEYVLPLPVSAPDLVEVLDAVRSQLRAAGRPLSDATVHQGDGPELVVSYETDENAPAELAQVVNLR</sequence>
<evidence type="ECO:0000313" key="1">
    <source>
        <dbReference type="EMBL" id="ARF55986.1"/>
    </source>
</evidence>
<protein>
    <submittedName>
        <fullName evidence="1">Uncharacterized protein</fullName>
    </submittedName>
</protein>
<organism evidence="1 2">
    <name type="scientific">Streptomyces gilvosporeus</name>
    <dbReference type="NCBI Taxonomy" id="553510"/>
    <lineage>
        <taxon>Bacteria</taxon>
        <taxon>Bacillati</taxon>
        <taxon>Actinomycetota</taxon>
        <taxon>Actinomycetes</taxon>
        <taxon>Kitasatosporales</taxon>
        <taxon>Streptomycetaceae</taxon>
        <taxon>Streptomyces</taxon>
    </lineage>
</organism>
<proteinExistence type="predicted"/>
<dbReference type="EMBL" id="CP020569">
    <property type="protein sequence ID" value="ARF55986.1"/>
    <property type="molecule type" value="Genomic_DNA"/>
</dbReference>
<dbReference type="AlphaFoldDB" id="A0A1V0TSR2"/>